<evidence type="ECO:0000313" key="3">
    <source>
        <dbReference type="EMBL" id="KJL48639.1"/>
    </source>
</evidence>
<dbReference type="SUPFAM" id="SSF51556">
    <property type="entry name" value="Metallo-dependent hydrolases"/>
    <property type="match status" value="1"/>
</dbReference>
<comment type="caution">
    <text evidence="3">The sequence shown here is derived from an EMBL/GenBank/DDBJ whole genome shotgun (WGS) entry which is preliminary data.</text>
</comment>
<dbReference type="Pfam" id="PF04909">
    <property type="entry name" value="Amidohydro_2"/>
    <property type="match status" value="1"/>
</dbReference>
<keyword evidence="4" id="KW-1185">Reference proteome</keyword>
<dbReference type="EMBL" id="JYJB01000006">
    <property type="protein sequence ID" value="KJL48639.1"/>
    <property type="molecule type" value="Genomic_DNA"/>
</dbReference>
<dbReference type="PANTHER" id="PTHR43569">
    <property type="entry name" value="AMIDOHYDROLASE"/>
    <property type="match status" value="1"/>
</dbReference>
<dbReference type="InterPro" id="IPR052350">
    <property type="entry name" value="Metallo-dep_Lactonases"/>
</dbReference>
<dbReference type="AlphaFoldDB" id="A0A0M2HW12"/>
<evidence type="ECO:0000259" key="2">
    <source>
        <dbReference type="Pfam" id="PF04909"/>
    </source>
</evidence>
<accession>A0A0M2HW12</accession>
<dbReference type="RefSeq" id="WP_045256472.1">
    <property type="nucleotide sequence ID" value="NZ_JYJB01000006.1"/>
</dbReference>
<protein>
    <submittedName>
        <fullName evidence="3">Amidohydrolase</fullName>
    </submittedName>
</protein>
<dbReference type="GO" id="GO:0016787">
    <property type="term" value="F:hydrolase activity"/>
    <property type="evidence" value="ECO:0007669"/>
    <property type="project" value="UniProtKB-KW"/>
</dbReference>
<dbReference type="PANTHER" id="PTHR43569:SF2">
    <property type="entry name" value="AMIDOHYDROLASE-RELATED DOMAIN-CONTAINING PROTEIN"/>
    <property type="match status" value="1"/>
</dbReference>
<dbReference type="InterPro" id="IPR032466">
    <property type="entry name" value="Metal_Hydrolase"/>
</dbReference>
<evidence type="ECO:0000256" key="1">
    <source>
        <dbReference type="ARBA" id="ARBA00038310"/>
    </source>
</evidence>
<proteinExistence type="inferred from homology"/>
<evidence type="ECO:0000313" key="4">
    <source>
        <dbReference type="Proteomes" id="UP000033900"/>
    </source>
</evidence>
<gene>
    <name evidence="3" type="ORF">RS84_00806</name>
</gene>
<dbReference type="Gene3D" id="3.20.20.140">
    <property type="entry name" value="Metal-dependent hydrolases"/>
    <property type="match status" value="1"/>
</dbReference>
<feature type="domain" description="Amidohydrolase-related" evidence="2">
    <location>
        <begin position="10"/>
        <end position="265"/>
    </location>
</feature>
<organism evidence="3 4">
    <name type="scientific">Microbacterium hydrocarbonoxydans</name>
    <dbReference type="NCBI Taxonomy" id="273678"/>
    <lineage>
        <taxon>Bacteria</taxon>
        <taxon>Bacillati</taxon>
        <taxon>Actinomycetota</taxon>
        <taxon>Actinomycetes</taxon>
        <taxon>Micrococcales</taxon>
        <taxon>Microbacteriaceae</taxon>
        <taxon>Microbacterium</taxon>
    </lineage>
</organism>
<sequence length="272" mass="28947">MGETLSVRIVDAHVHLWDVDALPIPWFRDDLGLPRRASAADLGLAMDEAGAEAAIAVQAADSAVEAEWLLDMARTDPLVRRAVLQYDPTRFPGAGETDAAGIRAAVPQFAADLSDVARLDDLADVLGARGQVLELLIRPEQLVAAGALSRRHPSTAIVVCHLGLGAGNPDAAWRDALTDAATAPRLHAKVSGLALPSRDPDEAHALVRHAFDAFGADRLLFGSDWPMSVRSCTYAGVLDSTRTALPHGLDTPAFWSGTASRLYRLPPAQHQP</sequence>
<comment type="similarity">
    <text evidence="1">Belongs to the metallo-dependent hydrolases superfamily.</text>
</comment>
<dbReference type="STRING" id="273678.RS84_00806"/>
<reference evidence="3 4" key="1">
    <citation type="submission" date="2015-02" db="EMBL/GenBank/DDBJ databases">
        <title>Draft genome sequences of ten Microbacterium spp. with emphasis on heavy metal contaminated environments.</title>
        <authorList>
            <person name="Corretto E."/>
        </authorList>
    </citation>
    <scope>NUCLEOTIDE SEQUENCE [LARGE SCALE GENOMIC DNA]</scope>
    <source>
        <strain evidence="3 4">SA35</strain>
    </source>
</reference>
<keyword evidence="3" id="KW-0378">Hydrolase</keyword>
<dbReference type="Proteomes" id="UP000033900">
    <property type="component" value="Unassembled WGS sequence"/>
</dbReference>
<dbReference type="InterPro" id="IPR006680">
    <property type="entry name" value="Amidohydro-rel"/>
</dbReference>
<dbReference type="OrthoDB" id="5450317at2"/>
<dbReference type="PATRIC" id="fig|273678.4.peg.800"/>
<name>A0A0M2HW12_9MICO</name>